<comment type="caution">
    <text evidence="3">The sequence shown here is derived from an EMBL/GenBank/DDBJ whole genome shotgun (WGS) entry which is preliminary data.</text>
</comment>
<dbReference type="InterPro" id="IPR039561">
    <property type="entry name" value="Peptidase_M15C"/>
</dbReference>
<sequence>MRPASAATTTARKKARRKQRRLGWFILVLGFIATAGALIKLELPRVFDKAIPQGLYREVPPVSALHPELSTAAKELARQAKAAGITVVYTDDFRSSEAQDKLYEKGRSQGGSVVTHAKGGESYHNYGLAIDFALENKRGEIIWDMEYDGNRNSKADWLEVASLGKGLGFTWGGDWPDFKDNPHLQMDFGYSIWELQKGNRPSGSLLADGTTAGEK</sequence>
<feature type="domain" description="Peptidase M15C" evidence="2">
    <location>
        <begin position="117"/>
        <end position="186"/>
    </location>
</feature>
<keyword evidence="1" id="KW-1133">Transmembrane helix</keyword>
<evidence type="ECO:0000313" key="3">
    <source>
        <dbReference type="EMBL" id="OXM15136.1"/>
    </source>
</evidence>
<reference evidence="3 4" key="1">
    <citation type="submission" date="2017-07" db="EMBL/GenBank/DDBJ databases">
        <title>Paenibacillus herberti R33 genome sequencing and assembly.</title>
        <authorList>
            <person name="Su W."/>
        </authorList>
    </citation>
    <scope>NUCLEOTIDE SEQUENCE [LARGE SCALE GENOMIC DNA]</scope>
    <source>
        <strain evidence="3 4">R33</strain>
    </source>
</reference>
<organism evidence="3 4">
    <name type="scientific">Paenibacillus herberti</name>
    <dbReference type="NCBI Taxonomy" id="1619309"/>
    <lineage>
        <taxon>Bacteria</taxon>
        <taxon>Bacillati</taxon>
        <taxon>Bacillota</taxon>
        <taxon>Bacilli</taxon>
        <taxon>Bacillales</taxon>
        <taxon>Paenibacillaceae</taxon>
        <taxon>Paenibacillus</taxon>
    </lineage>
</organism>
<gene>
    <name evidence="3" type="ORF">CGZ75_17435</name>
</gene>
<dbReference type="AlphaFoldDB" id="A0A229NYN9"/>
<accession>A0A229NYN9</accession>
<dbReference type="Pfam" id="PF13539">
    <property type="entry name" value="Peptidase_M15_4"/>
    <property type="match status" value="1"/>
</dbReference>
<dbReference type="EMBL" id="NMUQ01000002">
    <property type="protein sequence ID" value="OXM15136.1"/>
    <property type="molecule type" value="Genomic_DNA"/>
</dbReference>
<keyword evidence="1" id="KW-0812">Transmembrane</keyword>
<dbReference type="Proteomes" id="UP000215145">
    <property type="component" value="Unassembled WGS sequence"/>
</dbReference>
<dbReference type="CDD" id="cd14845">
    <property type="entry name" value="L-Ala-D-Glu_peptidase_like"/>
    <property type="match status" value="1"/>
</dbReference>
<dbReference type="SUPFAM" id="SSF55166">
    <property type="entry name" value="Hedgehog/DD-peptidase"/>
    <property type="match status" value="1"/>
</dbReference>
<name>A0A229NYN9_9BACL</name>
<evidence type="ECO:0000313" key="4">
    <source>
        <dbReference type="Proteomes" id="UP000215145"/>
    </source>
</evidence>
<proteinExistence type="predicted"/>
<keyword evidence="1" id="KW-0472">Membrane</keyword>
<dbReference type="InterPro" id="IPR052179">
    <property type="entry name" value="DD-CPase-like"/>
</dbReference>
<dbReference type="InterPro" id="IPR009045">
    <property type="entry name" value="Zn_M74/Hedgehog-like"/>
</dbReference>
<dbReference type="PANTHER" id="PTHR34385">
    <property type="entry name" value="D-ALANYL-D-ALANINE CARBOXYPEPTIDASE"/>
    <property type="match status" value="1"/>
</dbReference>
<dbReference type="OrthoDB" id="9799970at2"/>
<evidence type="ECO:0000256" key="1">
    <source>
        <dbReference type="SAM" id="Phobius"/>
    </source>
</evidence>
<protein>
    <submittedName>
        <fullName evidence="3">Peptidase M15</fullName>
    </submittedName>
</protein>
<dbReference type="PANTHER" id="PTHR34385:SF1">
    <property type="entry name" value="PEPTIDOGLYCAN L-ALANYL-D-GLUTAMATE ENDOPEPTIDASE CWLK"/>
    <property type="match status" value="1"/>
</dbReference>
<evidence type="ECO:0000259" key="2">
    <source>
        <dbReference type="Pfam" id="PF13539"/>
    </source>
</evidence>
<dbReference type="Gene3D" id="3.30.1380.10">
    <property type="match status" value="1"/>
</dbReference>
<dbReference type="GO" id="GO:0008233">
    <property type="term" value="F:peptidase activity"/>
    <property type="evidence" value="ECO:0007669"/>
    <property type="project" value="InterPro"/>
</dbReference>
<keyword evidence="4" id="KW-1185">Reference proteome</keyword>
<feature type="transmembrane region" description="Helical" evidence="1">
    <location>
        <begin position="21"/>
        <end position="39"/>
    </location>
</feature>